<dbReference type="CDD" id="cd23992">
    <property type="entry name" value="PBP_GOBP"/>
    <property type="match status" value="1"/>
</dbReference>
<comment type="caution">
    <text evidence="4">The sequence shown here is derived from an EMBL/GenBank/DDBJ whole genome shotgun (WGS) entry which is preliminary data.</text>
</comment>
<name>A0A9Q0BP01_9MUSC</name>
<evidence type="ECO:0000256" key="1">
    <source>
        <dbReference type="ARBA" id="ARBA00022729"/>
    </source>
</evidence>
<evidence type="ECO:0000313" key="5">
    <source>
        <dbReference type="Proteomes" id="UP001059596"/>
    </source>
</evidence>
<dbReference type="SMART" id="SM00708">
    <property type="entry name" value="PhBP"/>
    <property type="match status" value="1"/>
</dbReference>
<keyword evidence="2" id="KW-1015">Disulfide bond</keyword>
<dbReference type="GO" id="GO:0005549">
    <property type="term" value="F:odorant binding"/>
    <property type="evidence" value="ECO:0007669"/>
    <property type="project" value="InterPro"/>
</dbReference>
<dbReference type="GO" id="GO:0007608">
    <property type="term" value="P:sensory perception of smell"/>
    <property type="evidence" value="ECO:0007669"/>
    <property type="project" value="TreeGrafter"/>
</dbReference>
<evidence type="ECO:0008006" key="6">
    <source>
        <dbReference type="Google" id="ProtNLM"/>
    </source>
</evidence>
<keyword evidence="5" id="KW-1185">Reference proteome</keyword>
<dbReference type="Gene3D" id="1.10.238.20">
    <property type="entry name" value="Pheromone/general odorant binding protein domain"/>
    <property type="match status" value="1"/>
</dbReference>
<dbReference type="GO" id="GO:0005615">
    <property type="term" value="C:extracellular space"/>
    <property type="evidence" value="ECO:0007669"/>
    <property type="project" value="TreeGrafter"/>
</dbReference>
<evidence type="ECO:0000313" key="4">
    <source>
        <dbReference type="EMBL" id="KAI8038585.1"/>
    </source>
</evidence>
<dbReference type="PANTHER" id="PTHR11857:SF48">
    <property type="entry name" value="GENERAL ODORANT-BINDING PROTEIN 57C-RELATED"/>
    <property type="match status" value="1"/>
</dbReference>
<reference evidence="4" key="1">
    <citation type="journal article" date="2023" name="Genome Biol. Evol.">
        <title>Long-read-based Genome Assembly of Drosophila gunungcola Reveals Fewer Chemosensory Genes in Flower-breeding Species.</title>
        <authorList>
            <person name="Negi A."/>
            <person name="Liao B.Y."/>
            <person name="Yeh S.D."/>
        </authorList>
    </citation>
    <scope>NUCLEOTIDE SEQUENCE</scope>
    <source>
        <strain evidence="4">Sukarami</strain>
    </source>
</reference>
<sequence length="153" mass="17584">MFRLAVILLLAIIVVFAQSASVLEEPTLVSECLASNNISQAEFQKLWDRKSSEEEDIENTEKRYKCFVHCLAEWGHILDSNGHLDMDLIDQKEPVSDELREILNNCKKIHDDEEDKCEYAFKMLTCLTESFEQNDEVTEAVRKVGVSTNILNE</sequence>
<keyword evidence="1 3" id="KW-0732">Signal</keyword>
<feature type="chain" id="PRO_5040428710" description="General odorant-binding protein 57c" evidence="3">
    <location>
        <begin position="20"/>
        <end position="153"/>
    </location>
</feature>
<dbReference type="PANTHER" id="PTHR11857">
    <property type="entry name" value="ODORANT BINDING PROTEIN-RELATED"/>
    <property type="match status" value="1"/>
</dbReference>
<evidence type="ECO:0000256" key="2">
    <source>
        <dbReference type="ARBA" id="ARBA00023157"/>
    </source>
</evidence>
<dbReference type="InterPro" id="IPR006170">
    <property type="entry name" value="PBP/GOBP"/>
</dbReference>
<dbReference type="SUPFAM" id="SSF47565">
    <property type="entry name" value="Insect pheromone/odorant-binding proteins"/>
    <property type="match status" value="1"/>
</dbReference>
<dbReference type="Pfam" id="PF01395">
    <property type="entry name" value="PBP_GOBP"/>
    <property type="match status" value="1"/>
</dbReference>
<dbReference type="EMBL" id="JAMKOV010000007">
    <property type="protein sequence ID" value="KAI8038585.1"/>
    <property type="molecule type" value="Genomic_DNA"/>
</dbReference>
<dbReference type="Proteomes" id="UP001059596">
    <property type="component" value="Unassembled WGS sequence"/>
</dbReference>
<dbReference type="InterPro" id="IPR036728">
    <property type="entry name" value="PBP_GOBP_sf"/>
</dbReference>
<organism evidence="4 5">
    <name type="scientific">Drosophila gunungcola</name>
    <name type="common">fruit fly</name>
    <dbReference type="NCBI Taxonomy" id="103775"/>
    <lineage>
        <taxon>Eukaryota</taxon>
        <taxon>Metazoa</taxon>
        <taxon>Ecdysozoa</taxon>
        <taxon>Arthropoda</taxon>
        <taxon>Hexapoda</taxon>
        <taxon>Insecta</taxon>
        <taxon>Pterygota</taxon>
        <taxon>Neoptera</taxon>
        <taxon>Endopterygota</taxon>
        <taxon>Diptera</taxon>
        <taxon>Brachycera</taxon>
        <taxon>Muscomorpha</taxon>
        <taxon>Ephydroidea</taxon>
        <taxon>Drosophilidae</taxon>
        <taxon>Drosophila</taxon>
        <taxon>Sophophora</taxon>
    </lineage>
</organism>
<dbReference type="OrthoDB" id="7947612at2759"/>
<gene>
    <name evidence="4" type="ORF">M5D96_008493</name>
</gene>
<evidence type="ECO:0000256" key="3">
    <source>
        <dbReference type="SAM" id="SignalP"/>
    </source>
</evidence>
<dbReference type="AlphaFoldDB" id="A0A9Q0BP01"/>
<protein>
    <recommendedName>
        <fullName evidence="6">General odorant-binding protein 57c</fullName>
    </recommendedName>
</protein>
<proteinExistence type="predicted"/>
<feature type="signal peptide" evidence="3">
    <location>
        <begin position="1"/>
        <end position="19"/>
    </location>
</feature>
<accession>A0A9Q0BP01</accession>